<dbReference type="GO" id="GO:0003677">
    <property type="term" value="F:DNA binding"/>
    <property type="evidence" value="ECO:0007669"/>
    <property type="project" value="UniProtKB-KW"/>
</dbReference>
<dbReference type="SUPFAM" id="SSF47729">
    <property type="entry name" value="IHF-like DNA-binding proteins"/>
    <property type="match status" value="1"/>
</dbReference>
<evidence type="ECO:0000313" key="4">
    <source>
        <dbReference type="Proteomes" id="UP000199634"/>
    </source>
</evidence>
<evidence type="ECO:0000259" key="2">
    <source>
        <dbReference type="Pfam" id="PF18291"/>
    </source>
</evidence>
<dbReference type="InterPro" id="IPR005902">
    <property type="entry name" value="HU_DNA-bd_put"/>
</dbReference>
<evidence type="ECO:0000256" key="1">
    <source>
        <dbReference type="ARBA" id="ARBA00023125"/>
    </source>
</evidence>
<feature type="domain" description="HU" evidence="2">
    <location>
        <begin position="1"/>
        <end position="127"/>
    </location>
</feature>
<dbReference type="OrthoDB" id="9809801at2"/>
<dbReference type="Pfam" id="PF18291">
    <property type="entry name" value="HU-HIG"/>
    <property type="match status" value="1"/>
</dbReference>
<dbReference type="InterPro" id="IPR010992">
    <property type="entry name" value="IHF-like_DNA-bd_dom_sf"/>
</dbReference>
<keyword evidence="4" id="KW-1185">Reference proteome</keyword>
<evidence type="ECO:0000313" key="3">
    <source>
        <dbReference type="EMBL" id="SEH53778.1"/>
    </source>
</evidence>
<name>A0A1H6IWM3_9FLAO</name>
<dbReference type="STRING" id="1159016.SAMN02927937_00047"/>
<sequence length="129" mass="14117">MAIKYKLIEKGEPGVVGGGTKKWYANIVTDGEETIDDLVKAIEKFSALSEADIRGVIIALENVMQDALANGKIVRLDKIGSLYPSLSSEGTATPEEFNAQKHVRNIKVNYRPGKRLSDSMKAAVLQRVK</sequence>
<dbReference type="RefSeq" id="WP_091095115.1">
    <property type="nucleotide sequence ID" value="NZ_FNXE01000001.1"/>
</dbReference>
<protein>
    <submittedName>
        <fullName evidence="3">DNA-binding protein, histone-like, putative</fullName>
    </submittedName>
</protein>
<reference evidence="3 4" key="1">
    <citation type="submission" date="2016-10" db="EMBL/GenBank/DDBJ databases">
        <authorList>
            <person name="de Groot N.N."/>
        </authorList>
    </citation>
    <scope>NUCLEOTIDE SEQUENCE [LARGE SCALE GENOMIC DNA]</scope>
    <source>
        <strain evidence="3 4">CGMCC 1.10825</strain>
    </source>
</reference>
<dbReference type="Proteomes" id="UP000199634">
    <property type="component" value="Unassembled WGS sequence"/>
</dbReference>
<proteinExistence type="predicted"/>
<dbReference type="NCBIfam" id="TIGR01201">
    <property type="entry name" value="HU_rel"/>
    <property type="match status" value="1"/>
</dbReference>
<dbReference type="EMBL" id="FNXE01000001">
    <property type="protein sequence ID" value="SEH53778.1"/>
    <property type="molecule type" value="Genomic_DNA"/>
</dbReference>
<dbReference type="InterPro" id="IPR041607">
    <property type="entry name" value="HU-HIG"/>
</dbReference>
<accession>A0A1H6IWM3</accession>
<keyword evidence="1 3" id="KW-0238">DNA-binding</keyword>
<dbReference type="AlphaFoldDB" id="A0A1H6IWM3"/>
<gene>
    <name evidence="3" type="ORF">SAMN02927937_00047</name>
</gene>
<dbReference type="Gene3D" id="4.10.520.10">
    <property type="entry name" value="IHF-like DNA-binding proteins"/>
    <property type="match status" value="1"/>
</dbReference>
<organism evidence="3 4">
    <name type="scientific">Paenimyroides marinum</name>
    <dbReference type="NCBI Taxonomy" id="1159016"/>
    <lineage>
        <taxon>Bacteria</taxon>
        <taxon>Pseudomonadati</taxon>
        <taxon>Bacteroidota</taxon>
        <taxon>Flavobacteriia</taxon>
        <taxon>Flavobacteriales</taxon>
        <taxon>Flavobacteriaceae</taxon>
        <taxon>Paenimyroides</taxon>
    </lineage>
</organism>